<organism evidence="7">
    <name type="scientific">termite gut metagenome</name>
    <dbReference type="NCBI Taxonomy" id="433724"/>
    <lineage>
        <taxon>unclassified sequences</taxon>
        <taxon>metagenomes</taxon>
        <taxon>organismal metagenomes</taxon>
    </lineage>
</organism>
<dbReference type="InterPro" id="IPR011990">
    <property type="entry name" value="TPR-like_helical_dom_sf"/>
</dbReference>
<comment type="caution">
    <text evidence="7">The sequence shown here is derived from an EMBL/GenBank/DDBJ whole genome shotgun (WGS) entry which is preliminary data.</text>
</comment>
<sequence>MKYIKFLIVLVAGAFFNSCDDYLDRAPDDKVTEEDVFTRFDKVDGLVTDLYDNVKNANKPLIYFNHFSTAGITDEAGASSHEQAIPHQFNVGNWGPSVGMPANSSAGQYWWDLYTKVRYANVILEGVAKYNTPDNPRSGREGDLQKRLGEVYFLRAYLYYILIKQYGEVPYLDYAVTPQSDMTFEKASVHYVVDKICADADVAYSMLPSYQGDQEFGRADQGACLGLKAMARWLAATPMWNGGTLPNDTRVFKSEYGYDASRWEAAKVAAKAVLDCTNGGNPRYSLYTKYDETNFSDINNSSTSHDGKVQRRLWEMNFDMDAFKAEWVWFSTRDKDTGWSGDMLPPSMGGHARQRPVQEQVDEYEIIIDGYGYPIYSEKAKGVYDDGNPYVNRDPRFYRDIIYHGSKFSNNVINTASGSDFIGADYQSSASHTGYYHRKFFKEGWNRNSGGHVINAPASFRLPTIIYIYAEAVNNTTGPGQEIYNLLNQVRARSFMAPIPPEALTDKALMNDYIQRERRVELFYENDRVWHCRLYLEPDDAGELAKERSYVNENSWPYPKTQRMVHGMRPEEDPDGKIEVGGKTYRMKRFKVEDRVFTSPQHYLFPIMDDELKRTPGLVQNPGW</sequence>
<evidence type="ECO:0000259" key="6">
    <source>
        <dbReference type="Pfam" id="PF14322"/>
    </source>
</evidence>
<keyword evidence="4" id="KW-0998">Cell outer membrane</keyword>
<gene>
    <name evidence="7" type="ORF">EZS27_008282</name>
</gene>
<feature type="domain" description="SusD-like N-terminal" evidence="6">
    <location>
        <begin position="21"/>
        <end position="223"/>
    </location>
</feature>
<dbReference type="GO" id="GO:0009279">
    <property type="term" value="C:cell outer membrane"/>
    <property type="evidence" value="ECO:0007669"/>
    <property type="project" value="UniProtKB-SubCell"/>
</dbReference>
<evidence type="ECO:0000313" key="7">
    <source>
        <dbReference type="EMBL" id="KAA6344062.1"/>
    </source>
</evidence>
<keyword evidence="2" id="KW-0732">Signal</keyword>
<evidence type="ECO:0000256" key="3">
    <source>
        <dbReference type="ARBA" id="ARBA00023136"/>
    </source>
</evidence>
<dbReference type="SUPFAM" id="SSF48452">
    <property type="entry name" value="TPR-like"/>
    <property type="match status" value="1"/>
</dbReference>
<protein>
    <submittedName>
        <fullName evidence="7">RagB/SusD family nutrient uptake outer membrane protein</fullName>
    </submittedName>
</protein>
<dbReference type="EMBL" id="SNRY01000237">
    <property type="protein sequence ID" value="KAA6344062.1"/>
    <property type="molecule type" value="Genomic_DNA"/>
</dbReference>
<reference evidence="7" key="1">
    <citation type="submission" date="2019-03" db="EMBL/GenBank/DDBJ databases">
        <title>Single cell metagenomics reveals metabolic interactions within the superorganism composed of flagellate Streblomastix strix and complex community of Bacteroidetes bacteria on its surface.</title>
        <authorList>
            <person name="Treitli S.C."/>
            <person name="Kolisko M."/>
            <person name="Husnik F."/>
            <person name="Keeling P."/>
            <person name="Hampl V."/>
        </authorList>
    </citation>
    <scope>NUCLEOTIDE SEQUENCE</scope>
    <source>
        <strain evidence="7">STM</strain>
    </source>
</reference>
<dbReference type="Gene3D" id="1.25.40.390">
    <property type="match status" value="1"/>
</dbReference>
<comment type="subcellular location">
    <subcellularLocation>
        <location evidence="1">Cell outer membrane</location>
    </subcellularLocation>
</comment>
<evidence type="ECO:0000256" key="4">
    <source>
        <dbReference type="ARBA" id="ARBA00023237"/>
    </source>
</evidence>
<feature type="domain" description="RagB/SusD" evidence="5">
    <location>
        <begin position="344"/>
        <end position="624"/>
    </location>
</feature>
<keyword evidence="3" id="KW-0472">Membrane</keyword>
<evidence type="ECO:0000259" key="5">
    <source>
        <dbReference type="Pfam" id="PF07980"/>
    </source>
</evidence>
<dbReference type="InterPro" id="IPR012944">
    <property type="entry name" value="SusD_RagB_dom"/>
</dbReference>
<evidence type="ECO:0000256" key="2">
    <source>
        <dbReference type="ARBA" id="ARBA00022729"/>
    </source>
</evidence>
<proteinExistence type="predicted"/>
<dbReference type="Pfam" id="PF07980">
    <property type="entry name" value="SusD_RagB"/>
    <property type="match status" value="1"/>
</dbReference>
<name>A0A5J4SEA5_9ZZZZ</name>
<evidence type="ECO:0000256" key="1">
    <source>
        <dbReference type="ARBA" id="ARBA00004442"/>
    </source>
</evidence>
<dbReference type="Pfam" id="PF14322">
    <property type="entry name" value="SusD-like_3"/>
    <property type="match status" value="1"/>
</dbReference>
<dbReference type="AlphaFoldDB" id="A0A5J4SEA5"/>
<dbReference type="InterPro" id="IPR033985">
    <property type="entry name" value="SusD-like_N"/>
</dbReference>
<accession>A0A5J4SEA5</accession>